<name>A0AAP0G798_9ASPA</name>
<dbReference type="EMBL" id="JBBWWQ010000008">
    <property type="protein sequence ID" value="KAK8941415.1"/>
    <property type="molecule type" value="Genomic_DNA"/>
</dbReference>
<comment type="caution">
    <text evidence="2">The sequence shown here is derived from an EMBL/GenBank/DDBJ whole genome shotgun (WGS) entry which is preliminary data.</text>
</comment>
<evidence type="ECO:0000256" key="1">
    <source>
        <dbReference type="SAM" id="MobiDB-lite"/>
    </source>
</evidence>
<feature type="compositionally biased region" description="Gly residues" evidence="1">
    <location>
        <begin position="173"/>
        <end position="182"/>
    </location>
</feature>
<dbReference type="Proteomes" id="UP001418222">
    <property type="component" value="Unassembled WGS sequence"/>
</dbReference>
<evidence type="ECO:0000313" key="3">
    <source>
        <dbReference type="Proteomes" id="UP001418222"/>
    </source>
</evidence>
<feature type="region of interest" description="Disordered" evidence="1">
    <location>
        <begin position="153"/>
        <end position="206"/>
    </location>
</feature>
<organism evidence="2 3">
    <name type="scientific">Platanthera zijinensis</name>
    <dbReference type="NCBI Taxonomy" id="2320716"/>
    <lineage>
        <taxon>Eukaryota</taxon>
        <taxon>Viridiplantae</taxon>
        <taxon>Streptophyta</taxon>
        <taxon>Embryophyta</taxon>
        <taxon>Tracheophyta</taxon>
        <taxon>Spermatophyta</taxon>
        <taxon>Magnoliopsida</taxon>
        <taxon>Liliopsida</taxon>
        <taxon>Asparagales</taxon>
        <taxon>Orchidaceae</taxon>
        <taxon>Orchidoideae</taxon>
        <taxon>Orchideae</taxon>
        <taxon>Orchidinae</taxon>
        <taxon>Platanthera</taxon>
    </lineage>
</organism>
<gene>
    <name evidence="2" type="ORF">KSP39_PZI010574</name>
</gene>
<accession>A0AAP0G798</accession>
<protein>
    <submittedName>
        <fullName evidence="2">Uncharacterized protein</fullName>
    </submittedName>
</protein>
<evidence type="ECO:0000313" key="2">
    <source>
        <dbReference type="EMBL" id="KAK8941415.1"/>
    </source>
</evidence>
<keyword evidence="3" id="KW-1185">Reference proteome</keyword>
<dbReference type="AlphaFoldDB" id="A0AAP0G798"/>
<proteinExistence type="predicted"/>
<reference evidence="2 3" key="1">
    <citation type="journal article" date="2022" name="Nat. Plants">
        <title>Genomes of leafy and leafless Platanthera orchids illuminate the evolution of mycoheterotrophy.</title>
        <authorList>
            <person name="Li M.H."/>
            <person name="Liu K.W."/>
            <person name="Li Z."/>
            <person name="Lu H.C."/>
            <person name="Ye Q.L."/>
            <person name="Zhang D."/>
            <person name="Wang J.Y."/>
            <person name="Li Y.F."/>
            <person name="Zhong Z.M."/>
            <person name="Liu X."/>
            <person name="Yu X."/>
            <person name="Liu D.K."/>
            <person name="Tu X.D."/>
            <person name="Liu B."/>
            <person name="Hao Y."/>
            <person name="Liao X.Y."/>
            <person name="Jiang Y.T."/>
            <person name="Sun W.H."/>
            <person name="Chen J."/>
            <person name="Chen Y.Q."/>
            <person name="Ai Y."/>
            <person name="Zhai J.W."/>
            <person name="Wu S.S."/>
            <person name="Zhou Z."/>
            <person name="Hsiao Y.Y."/>
            <person name="Wu W.L."/>
            <person name="Chen Y.Y."/>
            <person name="Lin Y.F."/>
            <person name="Hsu J.L."/>
            <person name="Li C.Y."/>
            <person name="Wang Z.W."/>
            <person name="Zhao X."/>
            <person name="Zhong W.Y."/>
            <person name="Ma X.K."/>
            <person name="Ma L."/>
            <person name="Huang J."/>
            <person name="Chen G.Z."/>
            <person name="Huang M.Z."/>
            <person name="Huang L."/>
            <person name="Peng D.H."/>
            <person name="Luo Y.B."/>
            <person name="Zou S.Q."/>
            <person name="Chen S.P."/>
            <person name="Lan S."/>
            <person name="Tsai W.C."/>
            <person name="Van de Peer Y."/>
            <person name="Liu Z.J."/>
        </authorList>
    </citation>
    <scope>NUCLEOTIDE SEQUENCE [LARGE SCALE GENOMIC DNA]</scope>
    <source>
        <strain evidence="2">Lor287</strain>
    </source>
</reference>
<sequence>MKYSRPSSEHSYVGHTVCDTNVSRAVSFSVFGRSMKTNEHGQYTGLSKDVSGIRHMIRVCHRAVSWSGGGSFYYCLRHMACDTDISQAVFGPPKTNLPLASEGPKEWNSIPRSKLLVENRVREQARRRGEIPWPTTVTAAVGLRSRIFNGVQVRRKPPPPAAKSPPNVSPHLNGGGGGGGRPGRWPSGREMTLEGAPGRANLGPWLFGEDERMPSILL</sequence>